<dbReference type="InterPro" id="IPR023296">
    <property type="entry name" value="Glyco_hydro_beta-prop_sf"/>
</dbReference>
<evidence type="ECO:0000256" key="1">
    <source>
        <dbReference type="ARBA" id="ARBA00009865"/>
    </source>
</evidence>
<reference evidence="5" key="1">
    <citation type="journal article" date="2021" name="PeerJ">
        <title>Extensive microbial diversity within the chicken gut microbiome revealed by metagenomics and culture.</title>
        <authorList>
            <person name="Gilroy R."/>
            <person name="Ravi A."/>
            <person name="Getino M."/>
            <person name="Pursley I."/>
            <person name="Horton D.L."/>
            <person name="Alikhan N.F."/>
            <person name="Baker D."/>
            <person name="Gharbi K."/>
            <person name="Hall N."/>
            <person name="Watson M."/>
            <person name="Adriaenssens E.M."/>
            <person name="Foster-Nyarko E."/>
            <person name="Jarju S."/>
            <person name="Secka A."/>
            <person name="Antonio M."/>
            <person name="Oren A."/>
            <person name="Chaudhuri R.R."/>
            <person name="La Ragione R."/>
            <person name="Hildebrand F."/>
            <person name="Pallen M.J."/>
        </authorList>
    </citation>
    <scope>NUCLEOTIDE SEQUENCE</scope>
    <source>
        <strain evidence="5">CHK185-5351</strain>
    </source>
</reference>
<keyword evidence="4" id="KW-0326">Glycosidase</keyword>
<reference evidence="5" key="2">
    <citation type="submission" date="2021-04" db="EMBL/GenBank/DDBJ databases">
        <authorList>
            <person name="Gilroy R."/>
        </authorList>
    </citation>
    <scope>NUCLEOTIDE SEQUENCE</scope>
    <source>
        <strain evidence="5">CHK185-5351</strain>
    </source>
</reference>
<accession>A0A9D2SNT7</accession>
<keyword evidence="3" id="KW-0378">Hydrolase</keyword>
<dbReference type="AlphaFoldDB" id="A0A9D2SNT7"/>
<gene>
    <name evidence="5" type="ORF">H9705_09975</name>
</gene>
<dbReference type="PANTHER" id="PTHR43817">
    <property type="entry name" value="GLYCOSYL HYDROLASE"/>
    <property type="match status" value="1"/>
</dbReference>
<evidence type="ECO:0000256" key="2">
    <source>
        <dbReference type="ARBA" id="ARBA00022729"/>
    </source>
</evidence>
<protein>
    <submittedName>
        <fullName evidence="5">Family 43 glycosylhydrolase</fullName>
    </submittedName>
</protein>
<dbReference type="EMBL" id="DWWU01000040">
    <property type="protein sequence ID" value="HJC16122.1"/>
    <property type="molecule type" value="Genomic_DNA"/>
</dbReference>
<organism evidence="5 6">
    <name type="scientific">Candidatus Fusicatenibacter intestinigallinarum</name>
    <dbReference type="NCBI Taxonomy" id="2838598"/>
    <lineage>
        <taxon>Bacteria</taxon>
        <taxon>Bacillati</taxon>
        <taxon>Bacillota</taxon>
        <taxon>Clostridia</taxon>
        <taxon>Lachnospirales</taxon>
        <taxon>Lachnospiraceae</taxon>
        <taxon>Fusicatenibacter</taxon>
    </lineage>
</organism>
<evidence type="ECO:0000256" key="4">
    <source>
        <dbReference type="ARBA" id="ARBA00023295"/>
    </source>
</evidence>
<comment type="caution">
    <text evidence="5">The sequence shown here is derived from an EMBL/GenBank/DDBJ whole genome shotgun (WGS) entry which is preliminary data.</text>
</comment>
<comment type="similarity">
    <text evidence="1">Belongs to the glycosyl hydrolase 43 family.</text>
</comment>
<dbReference type="Proteomes" id="UP000823849">
    <property type="component" value="Unassembled WGS sequence"/>
</dbReference>
<dbReference type="GO" id="GO:0004553">
    <property type="term" value="F:hydrolase activity, hydrolyzing O-glycosyl compounds"/>
    <property type="evidence" value="ECO:0007669"/>
    <property type="project" value="InterPro"/>
</dbReference>
<dbReference type="Gene3D" id="2.115.10.20">
    <property type="entry name" value="Glycosyl hydrolase domain, family 43"/>
    <property type="match status" value="1"/>
</dbReference>
<keyword evidence="2" id="KW-0732">Signal</keyword>
<evidence type="ECO:0000313" key="5">
    <source>
        <dbReference type="EMBL" id="HJC16122.1"/>
    </source>
</evidence>
<dbReference type="SUPFAM" id="SSF75005">
    <property type="entry name" value="Arabinanase/levansucrase/invertase"/>
    <property type="match status" value="2"/>
</dbReference>
<dbReference type="InterPro" id="IPR006710">
    <property type="entry name" value="Glyco_hydro_43"/>
</dbReference>
<dbReference type="PANTHER" id="PTHR43817:SF1">
    <property type="entry name" value="HYDROLASE, FAMILY 43, PUTATIVE (AFU_ORTHOLOGUE AFUA_3G01660)-RELATED"/>
    <property type="match status" value="1"/>
</dbReference>
<dbReference type="GO" id="GO:0005975">
    <property type="term" value="P:carbohydrate metabolic process"/>
    <property type="evidence" value="ECO:0007669"/>
    <property type="project" value="InterPro"/>
</dbReference>
<dbReference type="Pfam" id="PF04616">
    <property type="entry name" value="Glyco_hydro_43"/>
    <property type="match status" value="1"/>
</dbReference>
<dbReference type="CDD" id="cd18818">
    <property type="entry name" value="GH43_GbtXyl43B-like"/>
    <property type="match status" value="1"/>
</dbReference>
<proteinExistence type="inferred from homology"/>
<name>A0A9D2SNT7_9FIRM</name>
<evidence type="ECO:0000313" key="6">
    <source>
        <dbReference type="Proteomes" id="UP000823849"/>
    </source>
</evidence>
<sequence length="608" mass="69367">MEGIYRKEKTEILVYTRHPQEGCYPDGLAYSIHFAWSRDGKSFYPMNDNYGMLFAKGEIGADNTIQTKSLKHPFLFPMKGGGFGILAVRTKEHGEADEASRGRVLFWTTRDFIHFEEKEMLSLSPAEMVEEVACRYEEETNRYRLMWKTAEGVSRGAWTEDLERNIEGQSCCPEPLTDSGRTYYGIEAAECGNAVETDWLTGSRAIRKWKRCENVGVQVPQRITVSSLEELQGIDAVAFYSDGSAVRKKVCWELEEAKLSTPGPHTVRGTVVERRYPFPLAKGYADPVIFPWKGSYYFISTNDNTEDVGIYVRRAQEPEQLFRENCRQHLILDFNREKGFVQTFWAPEFHLIGGRLYILFAVGGEVWGPQSHLMRLKRDGDPLKAEDWEEPLRIQKKDGSWLADKGITLDMTYLKDRERSYMIWSYRENIGKASDTGSMLYLAEVDENTPWRLKSDPVLLSRPLYGWENLEGTINNEGPYTFTADDTVYLAYSGGAANGYTYTVGILEADSGADLLRPESWRKTKTPVLSHYSVKGVYGPGHNSFFTDPEGNLMVAYHGETSIDGHLRCSGIHRVHFGIDGAPVFDMEEQRDLRPEVREVSMQVQIRK</sequence>
<evidence type="ECO:0000256" key="3">
    <source>
        <dbReference type="ARBA" id="ARBA00022801"/>
    </source>
</evidence>